<dbReference type="SUPFAM" id="SSF51445">
    <property type="entry name" value="(Trans)glycosidases"/>
    <property type="match status" value="1"/>
</dbReference>
<name>A0A5A5R6B8_MICAE</name>
<dbReference type="InterPro" id="IPR017853">
    <property type="entry name" value="GH"/>
</dbReference>
<dbReference type="Gene3D" id="3.20.20.80">
    <property type="entry name" value="Glycosidases"/>
    <property type="match status" value="1"/>
</dbReference>
<organism evidence="2 3">
    <name type="scientific">Microcystis aeruginosa NIES-2519</name>
    <dbReference type="NCBI Taxonomy" id="2303981"/>
    <lineage>
        <taxon>Bacteria</taxon>
        <taxon>Bacillati</taxon>
        <taxon>Cyanobacteriota</taxon>
        <taxon>Cyanophyceae</taxon>
        <taxon>Oscillatoriophycideae</taxon>
        <taxon>Chroococcales</taxon>
        <taxon>Microcystaceae</taxon>
        <taxon>Microcystis</taxon>
    </lineage>
</organism>
<protein>
    <recommendedName>
        <fullName evidence="4">Non-reducing end alpha-L-arabinofuranosidase</fullName>
    </recommendedName>
</protein>
<proteinExistence type="predicted"/>
<evidence type="ECO:0000313" key="3">
    <source>
        <dbReference type="Proteomes" id="UP000323569"/>
    </source>
</evidence>
<keyword evidence="1" id="KW-0732">Signal</keyword>
<feature type="chain" id="PRO_5022852904" description="Non-reducing end alpha-L-arabinofuranosidase" evidence="1">
    <location>
        <begin position="29"/>
        <end position="532"/>
    </location>
</feature>
<comment type="caution">
    <text evidence="2">The sequence shown here is derived from an EMBL/GenBank/DDBJ whole genome shotgun (WGS) entry which is preliminary data.</text>
</comment>
<dbReference type="RefSeq" id="WP_149979547.1">
    <property type="nucleotide sequence ID" value="NZ_BHVO01000078.1"/>
</dbReference>
<dbReference type="AlphaFoldDB" id="A0A5A5R6B8"/>
<evidence type="ECO:0008006" key="4">
    <source>
        <dbReference type="Google" id="ProtNLM"/>
    </source>
</evidence>
<sequence length="532" mass="59501">MNIWSNSKSKLKLKGLILTILIGVSACASGAKSQLNYDRDLSQSSSLVTSASLAESSRSLSPDFICYNTNPLLFDSWTEPALVKAVKQLKPRVLRFPGGTIADFWDWQRGGILADLSNINARQYPGIFRSPRVRQYTASKLEEFKAGLTATQTKPLWVLNILTSDLSSQLAMLRKARDLGINVDYVQIGNEAYFGLPDNLRLFPTSDDYAKLAREWTKAVKKEFPKAKVAVIGPSHNYLDRGNRRDTRIQFWNDSVLATALPESDAIAFHLYYDTNIIPNRRSETTYPFFTQEDVPIILSLPFFNWQKTKANSQFQAVSNSKEIWITEYNIMESLEPMEGSSPKLIGTWSHGLQNITLSLLFLEDSRINLICNHVLVGTSQFGAILADEKQIGINSFINPSQPMKAAPFGLSASGSALRLLGEVIENMTEARKINFSTHPMVTVKNQFKYPSLQGWLFNNSLERRAIIINLSSEVVEVNIDSVFDKSVDYEQVSGHPRDLVAKPGILKESKGTASKQIQLPAYSVTKLSSLR</sequence>
<accession>A0A5A5R6B8</accession>
<gene>
    <name evidence="2" type="ORF">MiYa_03561</name>
</gene>
<evidence type="ECO:0000256" key="1">
    <source>
        <dbReference type="SAM" id="SignalP"/>
    </source>
</evidence>
<evidence type="ECO:0000313" key="2">
    <source>
        <dbReference type="EMBL" id="GCA72014.1"/>
    </source>
</evidence>
<dbReference type="EMBL" id="BHVO01000078">
    <property type="protein sequence ID" value="GCA72014.1"/>
    <property type="molecule type" value="Genomic_DNA"/>
</dbReference>
<dbReference type="Proteomes" id="UP000323569">
    <property type="component" value="Unassembled WGS sequence"/>
</dbReference>
<reference evidence="2 3" key="1">
    <citation type="submission" date="2018-09" db="EMBL/GenBank/DDBJ databases">
        <title>Evolutionary history of phycoerythrin pigmentation in the water bloom-forming cyanobacterium Microcystis aeruginosa.</title>
        <authorList>
            <person name="Tanabe Y."/>
            <person name="Tanabe Y."/>
            <person name="Yamaguchi H."/>
        </authorList>
    </citation>
    <scope>NUCLEOTIDE SEQUENCE [LARGE SCALE GENOMIC DNA]</scope>
    <source>
        <strain evidence="2 3">NIES-2519</strain>
    </source>
</reference>
<feature type="signal peptide" evidence="1">
    <location>
        <begin position="1"/>
        <end position="28"/>
    </location>
</feature>